<dbReference type="EMBL" id="JAWDGP010005297">
    <property type="protein sequence ID" value="KAK3758147.1"/>
    <property type="molecule type" value="Genomic_DNA"/>
</dbReference>
<evidence type="ECO:0000313" key="1">
    <source>
        <dbReference type="EMBL" id="KAK3758147.1"/>
    </source>
</evidence>
<protein>
    <submittedName>
        <fullName evidence="1">Uncharacterized protein</fullName>
    </submittedName>
</protein>
<comment type="caution">
    <text evidence="1">The sequence shown here is derived from an EMBL/GenBank/DDBJ whole genome shotgun (WGS) entry which is preliminary data.</text>
</comment>
<evidence type="ECO:0000313" key="2">
    <source>
        <dbReference type="Proteomes" id="UP001283361"/>
    </source>
</evidence>
<proteinExistence type="predicted"/>
<dbReference type="AlphaFoldDB" id="A0AAE1D5J9"/>
<dbReference type="Proteomes" id="UP001283361">
    <property type="component" value="Unassembled WGS sequence"/>
</dbReference>
<organism evidence="1 2">
    <name type="scientific">Elysia crispata</name>
    <name type="common">lettuce slug</name>
    <dbReference type="NCBI Taxonomy" id="231223"/>
    <lineage>
        <taxon>Eukaryota</taxon>
        <taxon>Metazoa</taxon>
        <taxon>Spiralia</taxon>
        <taxon>Lophotrochozoa</taxon>
        <taxon>Mollusca</taxon>
        <taxon>Gastropoda</taxon>
        <taxon>Heterobranchia</taxon>
        <taxon>Euthyneura</taxon>
        <taxon>Panpulmonata</taxon>
        <taxon>Sacoglossa</taxon>
        <taxon>Placobranchoidea</taxon>
        <taxon>Plakobranchidae</taxon>
        <taxon>Elysia</taxon>
    </lineage>
</organism>
<name>A0AAE1D5J9_9GAST</name>
<keyword evidence="2" id="KW-1185">Reference proteome</keyword>
<accession>A0AAE1D5J9</accession>
<sequence>MMYRRFYMILIWEDYSWQRLPLDLQSAGRHRTCDTGTTELALARPNGIIRNTSGFMCLRPGFDEHGVTLRQHSFIAVIDGLRGRKYHKGIAATNLEAVS</sequence>
<gene>
    <name evidence="1" type="ORF">RRG08_060804</name>
</gene>
<reference evidence="1" key="1">
    <citation type="journal article" date="2023" name="G3 (Bethesda)">
        <title>A reference genome for the long-term kleptoplast-retaining sea slug Elysia crispata morphotype clarki.</title>
        <authorList>
            <person name="Eastman K.E."/>
            <person name="Pendleton A.L."/>
            <person name="Shaikh M.A."/>
            <person name="Suttiyut T."/>
            <person name="Ogas R."/>
            <person name="Tomko P."/>
            <person name="Gavelis G."/>
            <person name="Widhalm J.R."/>
            <person name="Wisecaver J.H."/>
        </authorList>
    </citation>
    <scope>NUCLEOTIDE SEQUENCE</scope>
    <source>
        <strain evidence="1">ECLA1</strain>
    </source>
</reference>